<sequence length="249" mass="27331">MANFNREKAMSSYGENLPARTVYAEREKVGVHMQKRRLALRAKIGSDWDGRAANENIAWPLATALIKEGNTDLLKYAMLYRKIHDTAKSGSLLGGTSPQLGDGVSLDQRQWIKPNGEIAYKGVRKVSKVVDECRGKRKTQTDSEGQLTSGKQDSGYTNVPKEWNGDVPVNNRMDAERRLHRLQSLLGHLCEPFELACIDGKTLEEVGNAAGIKNKNGAMGAGRALVHTALVTLRDAVGTVRVEDLSTKS</sequence>
<proteinExistence type="predicted"/>
<dbReference type="RefSeq" id="WP_136882732.1">
    <property type="nucleotide sequence ID" value="NZ_CP050898.1"/>
</dbReference>
<organism evidence="2 3">
    <name type="scientific">Agrobacterium pusense</name>
    <dbReference type="NCBI Taxonomy" id="648995"/>
    <lineage>
        <taxon>Bacteria</taxon>
        <taxon>Pseudomonadati</taxon>
        <taxon>Pseudomonadota</taxon>
        <taxon>Alphaproteobacteria</taxon>
        <taxon>Hyphomicrobiales</taxon>
        <taxon>Rhizobiaceae</taxon>
        <taxon>Rhizobium/Agrobacterium group</taxon>
        <taxon>Agrobacterium</taxon>
    </lineage>
</organism>
<gene>
    <name evidence="2" type="ORF">FOB41_06385</name>
</gene>
<evidence type="ECO:0000256" key="1">
    <source>
        <dbReference type="SAM" id="MobiDB-lite"/>
    </source>
</evidence>
<dbReference type="EMBL" id="CP050898">
    <property type="protein sequence ID" value="QIX20781.1"/>
    <property type="molecule type" value="Genomic_DNA"/>
</dbReference>
<name>A0A6H0ZLI5_9HYPH</name>
<evidence type="ECO:0000313" key="3">
    <source>
        <dbReference type="Proteomes" id="UP000500870"/>
    </source>
</evidence>
<evidence type="ECO:0000313" key="2">
    <source>
        <dbReference type="EMBL" id="QIX20781.1"/>
    </source>
</evidence>
<reference evidence="2 3" key="1">
    <citation type="submission" date="2020-04" db="EMBL/GenBank/DDBJ databases">
        <title>FDA dAtabase for Regulatory Grade micrObial Sequences (FDA-ARGOS): Supporting development and validation of Infectious Disease Dx tests.</title>
        <authorList>
            <person name="Sciortino C."/>
            <person name="Tallon L."/>
            <person name="Sadzewicz L."/>
            <person name="Vavikolanu K."/>
            <person name="Mehta A."/>
            <person name="Aluvathingal J."/>
            <person name="Nadendla S."/>
            <person name="Nandy P."/>
            <person name="Geyer C."/>
            <person name="Yan Y."/>
            <person name="Sichtig H."/>
        </authorList>
    </citation>
    <scope>NUCLEOTIDE SEQUENCE [LARGE SCALE GENOMIC DNA]</scope>
    <source>
        <strain evidence="2 3">FDAARGOS_633</strain>
    </source>
</reference>
<accession>A0A6H0ZLI5</accession>
<feature type="compositionally biased region" description="Polar residues" evidence="1">
    <location>
        <begin position="142"/>
        <end position="157"/>
    </location>
</feature>
<feature type="region of interest" description="Disordered" evidence="1">
    <location>
        <begin position="133"/>
        <end position="169"/>
    </location>
</feature>
<dbReference type="Proteomes" id="UP000500870">
    <property type="component" value="Chromosome 1"/>
</dbReference>
<protein>
    <submittedName>
        <fullName evidence="2">Uncharacterized protein</fullName>
    </submittedName>
</protein>
<dbReference type="AlphaFoldDB" id="A0A6H0ZLI5"/>